<evidence type="ECO:0000256" key="9">
    <source>
        <dbReference type="SAM" id="SignalP"/>
    </source>
</evidence>
<dbReference type="EMBL" id="OB660328">
    <property type="protein sequence ID" value="CAD7224206.1"/>
    <property type="molecule type" value="Genomic_DNA"/>
</dbReference>
<dbReference type="GO" id="GO:0003796">
    <property type="term" value="F:lysozyme activity"/>
    <property type="evidence" value="ECO:0007669"/>
    <property type="project" value="UniProtKB-EC"/>
</dbReference>
<keyword evidence="9" id="KW-0732">Signal</keyword>
<evidence type="ECO:0000313" key="10">
    <source>
        <dbReference type="EMBL" id="CAD7224206.1"/>
    </source>
</evidence>
<keyword evidence="7" id="KW-1015">Disulfide bond</keyword>
<dbReference type="InterPro" id="IPR008597">
    <property type="entry name" value="Invert_lysozyme"/>
</dbReference>
<evidence type="ECO:0000256" key="7">
    <source>
        <dbReference type="PIRSR" id="PIRSR608597-3"/>
    </source>
</evidence>
<dbReference type="GO" id="GO:0031640">
    <property type="term" value="P:killing of cells of another organism"/>
    <property type="evidence" value="ECO:0007669"/>
    <property type="project" value="UniProtKB-KW"/>
</dbReference>
<feature type="compositionally biased region" description="Low complexity" evidence="8">
    <location>
        <begin position="281"/>
        <end position="298"/>
    </location>
</feature>
<dbReference type="AlphaFoldDB" id="A0A7R8W7X3"/>
<sequence>MLKLFFLASLAALIQAQNPVFESVPPIISDNCLGCLCEASTNCNATIGCTDGGLCGPFLISQPFWSELKTEKGDIRPTLEGDNPDRPGVIRVQNGLENLEILLQFFGISLSIPLYYHAICEAHSCELWAVICRDLIRVQWARALSLDPSFIKAVTAIRSGTWADCARNIYCAAQTVRYYVEKFKQDCNLDGQIDCLDAARLHREGGYSCPNTQEHEYYRILHQCLIRPPRGNAFFNLVSSDPLRPRHPPRHRQPLVSQQPPPPPRFSASQRPSPVPSFNEPSSFTPTSSLFPSTNPFFQPTPTAVEDPPRRFQRPLQISRPIDPQLFQTNQAPTSSNNGGSNFEDFLATFCRGNERCQLNPALTELGDIDCNGDGQITCDDFARIHQLGGYGCSGPGIENKPFYAEFSVCKQALGLN</sequence>
<accession>A0A7R8W7X3</accession>
<dbReference type="EC" id="3.2.1.17" evidence="2"/>
<reference evidence="10" key="1">
    <citation type="submission" date="2020-11" db="EMBL/GenBank/DDBJ databases">
        <authorList>
            <person name="Tran Van P."/>
        </authorList>
    </citation>
    <scope>NUCLEOTIDE SEQUENCE</scope>
</reference>
<evidence type="ECO:0000256" key="3">
    <source>
        <dbReference type="ARBA" id="ARBA00022529"/>
    </source>
</evidence>
<feature type="signal peptide" evidence="9">
    <location>
        <begin position="1"/>
        <end position="16"/>
    </location>
</feature>
<keyword evidence="5" id="KW-0378">Hydrolase</keyword>
<gene>
    <name evidence="10" type="ORF">CTOB1V02_LOCUS2176</name>
</gene>
<dbReference type="PROSITE" id="PS51909">
    <property type="entry name" value="LYSOZYME_I"/>
    <property type="match status" value="1"/>
</dbReference>
<feature type="region of interest" description="Disordered" evidence="8">
    <location>
        <begin position="237"/>
        <end position="309"/>
    </location>
</feature>
<dbReference type="Pfam" id="PF05497">
    <property type="entry name" value="Destabilase"/>
    <property type="match status" value="3"/>
</dbReference>
<comment type="catalytic activity">
    <reaction evidence="1">
        <text>Hydrolysis of (1-&gt;4)-beta-linkages between N-acetylmuramic acid and N-acetyl-D-glucosamine residues in a peptidoglycan and between N-acetyl-D-glucosamine residues in chitodextrins.</text>
        <dbReference type="EC" id="3.2.1.17"/>
    </reaction>
</comment>
<proteinExistence type="predicted"/>
<keyword evidence="3" id="KW-0929">Antimicrobial</keyword>
<dbReference type="CDD" id="cd16890">
    <property type="entry name" value="lyz_i"/>
    <property type="match status" value="1"/>
</dbReference>
<evidence type="ECO:0000256" key="5">
    <source>
        <dbReference type="ARBA" id="ARBA00022801"/>
    </source>
</evidence>
<organism evidence="10">
    <name type="scientific">Cyprideis torosa</name>
    <dbReference type="NCBI Taxonomy" id="163714"/>
    <lineage>
        <taxon>Eukaryota</taxon>
        <taxon>Metazoa</taxon>
        <taxon>Ecdysozoa</taxon>
        <taxon>Arthropoda</taxon>
        <taxon>Crustacea</taxon>
        <taxon>Oligostraca</taxon>
        <taxon>Ostracoda</taxon>
        <taxon>Podocopa</taxon>
        <taxon>Podocopida</taxon>
        <taxon>Cytherocopina</taxon>
        <taxon>Cytheroidea</taxon>
        <taxon>Cytherideidae</taxon>
        <taxon>Cyprideis</taxon>
    </lineage>
</organism>
<protein>
    <recommendedName>
        <fullName evidence="2">lysozyme</fullName>
        <ecNumber evidence="2">3.2.1.17</ecNumber>
    </recommendedName>
</protein>
<evidence type="ECO:0000256" key="8">
    <source>
        <dbReference type="SAM" id="MobiDB-lite"/>
    </source>
</evidence>
<dbReference type="PANTHER" id="PTHR11195">
    <property type="entry name" value="DESTABILASE-RELATED"/>
    <property type="match status" value="1"/>
</dbReference>
<dbReference type="PANTHER" id="PTHR11195:SF22">
    <property type="entry name" value="LYSOZYME"/>
    <property type="match status" value="1"/>
</dbReference>
<keyword evidence="4" id="KW-0081">Bacteriolytic enzyme</keyword>
<keyword evidence="6" id="KW-0326">Glycosidase</keyword>
<dbReference type="GO" id="GO:0042742">
    <property type="term" value="P:defense response to bacterium"/>
    <property type="evidence" value="ECO:0007669"/>
    <property type="project" value="UniProtKB-KW"/>
</dbReference>
<dbReference type="InterPro" id="IPR018247">
    <property type="entry name" value="EF_Hand_1_Ca_BS"/>
</dbReference>
<evidence type="ECO:0000256" key="6">
    <source>
        <dbReference type="ARBA" id="ARBA00023295"/>
    </source>
</evidence>
<feature type="chain" id="PRO_5043456377" description="lysozyme" evidence="9">
    <location>
        <begin position="17"/>
        <end position="417"/>
    </location>
</feature>
<evidence type="ECO:0000256" key="2">
    <source>
        <dbReference type="ARBA" id="ARBA00012732"/>
    </source>
</evidence>
<feature type="disulfide bond" evidence="7">
    <location>
        <begin position="32"/>
        <end position="195"/>
    </location>
</feature>
<feature type="disulfide bond" evidence="7">
    <location>
        <begin position="165"/>
        <end position="171"/>
    </location>
</feature>
<name>A0A7R8W7X3_9CRUS</name>
<dbReference type="OrthoDB" id="6337871at2759"/>
<feature type="disulfide bond" evidence="7">
    <location>
        <begin position="37"/>
        <end position="43"/>
    </location>
</feature>
<dbReference type="Gene3D" id="1.10.530.10">
    <property type="match status" value="3"/>
</dbReference>
<dbReference type="PROSITE" id="PS00018">
    <property type="entry name" value="EF_HAND_1"/>
    <property type="match status" value="1"/>
</dbReference>
<feature type="disulfide bond" evidence="7">
    <location>
        <begin position="49"/>
        <end position="55"/>
    </location>
</feature>
<evidence type="ECO:0000256" key="4">
    <source>
        <dbReference type="ARBA" id="ARBA00022638"/>
    </source>
</evidence>
<evidence type="ECO:0000256" key="1">
    <source>
        <dbReference type="ARBA" id="ARBA00000632"/>
    </source>
</evidence>